<dbReference type="InterPro" id="IPR032812">
    <property type="entry name" value="SbsA_Ig"/>
</dbReference>
<dbReference type="PANTHER" id="PTHR31321:SF57">
    <property type="entry name" value="PECTINESTERASE 53-RELATED"/>
    <property type="match status" value="1"/>
</dbReference>
<reference evidence="9 10" key="1">
    <citation type="submission" date="2020-05" db="EMBL/GenBank/DDBJ databases">
        <title>Distinct polysaccharide utilization as determinants for interspecies competition between intestinal Prevotella spp.</title>
        <authorList>
            <person name="Galvez E.J.C."/>
            <person name="Iljazovic A."/>
            <person name="Strowig T."/>
        </authorList>
    </citation>
    <scope>NUCLEOTIDE SEQUENCE [LARGE SCALE GENOMIC DNA]</scope>
    <source>
        <strain evidence="9 10">PCHR</strain>
    </source>
</reference>
<dbReference type="EMBL" id="JABKKJ010000008">
    <property type="protein sequence ID" value="NPE25207.1"/>
    <property type="molecule type" value="Genomic_DNA"/>
</dbReference>
<evidence type="ECO:0000313" key="9">
    <source>
        <dbReference type="EMBL" id="NPE25207.1"/>
    </source>
</evidence>
<name>A0ABX2B470_9BACT</name>
<evidence type="ECO:0000259" key="8">
    <source>
        <dbReference type="Pfam" id="PF18998"/>
    </source>
</evidence>
<feature type="domain" description="Pectinesterase catalytic" evidence="6">
    <location>
        <begin position="832"/>
        <end position="1125"/>
    </location>
</feature>
<organism evidence="9 10">
    <name type="scientific">Xylanibacter caecicola</name>
    <dbReference type="NCBI Taxonomy" id="2736294"/>
    <lineage>
        <taxon>Bacteria</taxon>
        <taxon>Pseudomonadati</taxon>
        <taxon>Bacteroidota</taxon>
        <taxon>Bacteroidia</taxon>
        <taxon>Bacteroidales</taxon>
        <taxon>Prevotellaceae</taxon>
        <taxon>Xylanibacter</taxon>
    </lineage>
</organism>
<evidence type="ECO:0000313" key="10">
    <source>
        <dbReference type="Proteomes" id="UP000820977"/>
    </source>
</evidence>
<dbReference type="InterPro" id="IPR011050">
    <property type="entry name" value="Pectin_lyase_fold/virulence"/>
</dbReference>
<protein>
    <submittedName>
        <fullName evidence="9">Pectinesterase</fullName>
    </submittedName>
</protein>
<dbReference type="Pfam" id="PF01095">
    <property type="entry name" value="Pectinesterase"/>
    <property type="match status" value="1"/>
</dbReference>
<evidence type="ECO:0000259" key="6">
    <source>
        <dbReference type="Pfam" id="PF01095"/>
    </source>
</evidence>
<evidence type="ECO:0000256" key="1">
    <source>
        <dbReference type="ARBA" id="ARBA00008891"/>
    </source>
</evidence>
<gene>
    <name evidence="9" type="ORF">HPS54_06705</name>
</gene>
<evidence type="ECO:0000259" key="7">
    <source>
        <dbReference type="Pfam" id="PF13205"/>
    </source>
</evidence>
<dbReference type="Pfam" id="PF13205">
    <property type="entry name" value="Big_5"/>
    <property type="match status" value="1"/>
</dbReference>
<dbReference type="RefSeq" id="WP_172344696.1">
    <property type="nucleotide sequence ID" value="NZ_CASYYZ010000009.1"/>
</dbReference>
<dbReference type="Pfam" id="PF18998">
    <property type="entry name" value="Flg_new_2"/>
    <property type="match status" value="2"/>
</dbReference>
<dbReference type="InterPro" id="IPR012334">
    <property type="entry name" value="Pectin_lyas_fold"/>
</dbReference>
<proteinExistence type="inferred from homology"/>
<accession>A0ABX2B470</accession>
<feature type="domain" description="Bacterial repeat" evidence="8">
    <location>
        <begin position="397"/>
        <end position="468"/>
    </location>
</feature>
<dbReference type="SUPFAM" id="SSF51126">
    <property type="entry name" value="Pectin lyase-like"/>
    <property type="match status" value="1"/>
</dbReference>
<dbReference type="InterPro" id="IPR000070">
    <property type="entry name" value="Pectinesterase_cat"/>
</dbReference>
<feature type="signal peptide" evidence="5">
    <location>
        <begin position="1"/>
        <end position="24"/>
    </location>
</feature>
<dbReference type="SUPFAM" id="SSF50939">
    <property type="entry name" value="Sialidases"/>
    <property type="match status" value="1"/>
</dbReference>
<comment type="caution">
    <text evidence="9">The sequence shown here is derived from an EMBL/GenBank/DDBJ whole genome shotgun (WGS) entry which is preliminary data.</text>
</comment>
<sequence>MQNKYFFIRLLSALLAIMPIAASAQTEKLAEWNMESSADIAVTWFAQGGAPSISPDECVGDNKDYVLTAWSENRYWQLTTGYNNKVLRIENATGNAITDYTDGSKHNVYYEVQFPTKGYRNITVDFACAYGGNAEASLEAVVSVDGGQTWFDAGAYTTMPNWWLYKDNTVQLSANNKDKVILRLVAGNGFVSNWNLDYVRVNGEKMEETKPVDEKDFTLSWSLGKGTDDVTAAVVKTPGLFSVAEFDHGKMNISKSRNAGTSMQTLYFPSNNNAAVNNDDVLSFNIKCKKGLKFAPKSFSFEASRWGTSGGKIDVVAVADGTETVLASGVNPPSGNNGLFETYNYDLSAISTEGTDLVLKIKVYNLASAKEYGFGNVVVTGDVTGILEPVPVYTMSVALGTEGAGTVSCNPAGSEFDEGTLLTVSATENFGYHFAGWTDADGNIVSTDNPYSFEIMQNTSLTATYSKTNVYALNLKLEGGANPNLVQFVPAGNVVDGVHYYEEGTDVKLTAQNNRILTFTGWEDNTTNMVRDVKMDGEKSLTATFSATDFIVGWDLYEDNPKSERAADYKYDTENAGLLSLRQADGTTTSWLANGVSAGMMNGKYGARVWRPLTGNWYFEISFSSKNFRNLKLSASVGDDYNAHSIIFAQYSIDGGKTFNTFGTYNLPNRGWDSQEFDLPEDAADKDRVFIRFMPDYNSPMTGVESANDGTAVAEIFVLADAIGAADEEATLVSSNPAQNGTGVSASGSIILTFDNKVKAGSGVATLDGEQIAPIVSGKTAVFKYSGLKYATQYTFSMPEGVLLSRSGKPVAAAQIDFTTMERVQPEARVYDAVVAADGSGDHTTVQAAVDAAPAGRAKPWLIFIKNGQYKEHVDIPEAKTNLHFIGQDRDLTVIKDDKLCGGPGALHVSVGATVVVKASNIFFENLTMENIYGHEKQDGPQALALNTMGDRIAMNNVALLSYQDTWITSSNQKNRHYIKNSVIEGAVDFIYNGGDVYLDGDTIEINRPSGGYIVAPSHTADTKWGYVFQNNIIRARKGVDVKDVWLGRPWHGTPKTVFINTQTFVNIPAKGWYNTMGGLPAIWAEYNTVDKDGNPVDLSQRESYYYYWADADKTEKVEVFDVKNKLTAEEAAQYTLKNVCGGDDNWQPDLMCEACDAPNAEIAGTSITWDAVPYAICYVITKGKDVVEFTTDTKYNGADADAQYYVQAVNENGGLSKKAKVGISTAINDNISGTLNSYPEAIFTADGRRVQSVQRGLNIIKMNDGRIVKVMKK</sequence>
<evidence type="ECO:0000256" key="2">
    <source>
        <dbReference type="ARBA" id="ARBA00022729"/>
    </source>
</evidence>
<keyword evidence="2 5" id="KW-0732">Signal</keyword>
<evidence type="ECO:0000256" key="4">
    <source>
        <dbReference type="ARBA" id="ARBA00023085"/>
    </source>
</evidence>
<dbReference type="Gene3D" id="2.160.20.10">
    <property type="entry name" value="Single-stranded right-handed beta-helix, Pectin lyase-like"/>
    <property type="match status" value="1"/>
</dbReference>
<dbReference type="InterPro" id="IPR044060">
    <property type="entry name" value="Bacterial_rp_domain"/>
</dbReference>
<dbReference type="InterPro" id="IPR036278">
    <property type="entry name" value="Sialidase_sf"/>
</dbReference>
<dbReference type="Proteomes" id="UP000820977">
    <property type="component" value="Unassembled WGS sequence"/>
</dbReference>
<feature type="domain" description="Bacterial repeat" evidence="8">
    <location>
        <begin position="496"/>
        <end position="547"/>
    </location>
</feature>
<dbReference type="PANTHER" id="PTHR31321">
    <property type="entry name" value="ACYL-COA THIOESTER HYDROLASE YBHC-RELATED"/>
    <property type="match status" value="1"/>
</dbReference>
<feature type="chain" id="PRO_5046443318" evidence="5">
    <location>
        <begin position="25"/>
        <end position="1274"/>
    </location>
</feature>
<keyword evidence="10" id="KW-1185">Reference proteome</keyword>
<feature type="domain" description="SbsA Ig-like" evidence="7">
    <location>
        <begin position="729"/>
        <end position="820"/>
    </location>
</feature>
<dbReference type="Gene3D" id="2.60.120.260">
    <property type="entry name" value="Galactose-binding domain-like"/>
    <property type="match status" value="1"/>
</dbReference>
<keyword evidence="4" id="KW-0063">Aspartyl esterase</keyword>
<evidence type="ECO:0000256" key="3">
    <source>
        <dbReference type="ARBA" id="ARBA00022801"/>
    </source>
</evidence>
<comment type="similarity">
    <text evidence="1">Belongs to the pectinesterase family.</text>
</comment>
<evidence type="ECO:0000256" key="5">
    <source>
        <dbReference type="SAM" id="SignalP"/>
    </source>
</evidence>
<keyword evidence="3" id="KW-0378">Hydrolase</keyword>